<feature type="region of interest" description="Disordered" evidence="1">
    <location>
        <begin position="413"/>
        <end position="442"/>
    </location>
</feature>
<dbReference type="EMBL" id="BGPR01026707">
    <property type="protein sequence ID" value="GBN96666.1"/>
    <property type="molecule type" value="Genomic_DNA"/>
</dbReference>
<evidence type="ECO:0000313" key="2">
    <source>
        <dbReference type="EMBL" id="GBN96666.1"/>
    </source>
</evidence>
<feature type="compositionally biased region" description="Basic and acidic residues" evidence="1">
    <location>
        <begin position="212"/>
        <end position="221"/>
    </location>
</feature>
<gene>
    <name evidence="2" type="ORF">AVEN_243236_1</name>
</gene>
<feature type="compositionally biased region" description="Polar residues" evidence="1">
    <location>
        <begin position="201"/>
        <end position="211"/>
    </location>
</feature>
<dbReference type="AlphaFoldDB" id="A0A4Y2TB13"/>
<evidence type="ECO:0000256" key="1">
    <source>
        <dbReference type="SAM" id="MobiDB-lite"/>
    </source>
</evidence>
<keyword evidence="3" id="KW-1185">Reference proteome</keyword>
<sequence length="709" mass="81330">MNEKTYYFHDLIRNDSLRHVSQKAKKALQEIDKVVKTFQKYYKVLSRESPRHFKFLMTLNDKSLSWNDSCSSCSGENQHDYTQSERKPSQQLTTSMKINPNVPDFSLKHLLLDQAKKENYEPVNFGICNSTRHKTENISPNKKYERILCSSADKTIANGPKFVQPFISKEAKILESPEVNNKEHFRSAIKDTMTANLASYDKQSVSPSEMSKMTDKSHENNEKYLSSAEITLTSSFTTQNKDFVNYVKVVKMSHNHRKDNQEYVCPVHKAKMPDNPDTKSKESVWQYENTKMLDNRDTDIDEYAKPCKKPDDKRPYNQESIVSDEIILKMTNSTEGSQESSSFVKRAEKTIISTIDDKMTTSPKVEQKIHESTEEKDIPSCARRNSVLFGSVPKVKHFNGVIEIVMVASCKADENPSPKSPSLSPKNCKIDHKAEEGKGSAKDNIRSAVAQDLEVTISSTSINGRCSRLLDASSPRSVENTNIQGKDNTVLLGKYLSSDSLMKAMSSDYQSGVALPPPIINCSDPNILLEYMTKFVKFCEKRVNSMREIYNSFLHFKNNLLFLYSYVKDIEYIIHNIPFVDMEYSTEEFYKIKLIEITSKLIKKLSSFAKDVQTDITVLNQCFQRIQDLKSKNEPFIMKGMPIVSFNFLRMYAQNLKEIWKKMDNMVTCGYSRSSLFFNTAHDFERLITNFVKCLIIVGILKPRSNTKK</sequence>
<feature type="region of interest" description="Disordered" evidence="1">
    <location>
        <begin position="201"/>
        <end position="221"/>
    </location>
</feature>
<proteinExistence type="predicted"/>
<protein>
    <submittedName>
        <fullName evidence="2">Uncharacterized protein</fullName>
    </submittedName>
</protein>
<evidence type="ECO:0000313" key="3">
    <source>
        <dbReference type="Proteomes" id="UP000499080"/>
    </source>
</evidence>
<organism evidence="2 3">
    <name type="scientific">Araneus ventricosus</name>
    <name type="common">Orbweaver spider</name>
    <name type="synonym">Epeira ventricosa</name>
    <dbReference type="NCBI Taxonomy" id="182803"/>
    <lineage>
        <taxon>Eukaryota</taxon>
        <taxon>Metazoa</taxon>
        <taxon>Ecdysozoa</taxon>
        <taxon>Arthropoda</taxon>
        <taxon>Chelicerata</taxon>
        <taxon>Arachnida</taxon>
        <taxon>Araneae</taxon>
        <taxon>Araneomorphae</taxon>
        <taxon>Entelegynae</taxon>
        <taxon>Araneoidea</taxon>
        <taxon>Araneidae</taxon>
        <taxon>Araneus</taxon>
    </lineage>
</organism>
<dbReference type="Proteomes" id="UP000499080">
    <property type="component" value="Unassembled WGS sequence"/>
</dbReference>
<comment type="caution">
    <text evidence="2">The sequence shown here is derived from an EMBL/GenBank/DDBJ whole genome shotgun (WGS) entry which is preliminary data.</text>
</comment>
<feature type="compositionally biased region" description="Basic and acidic residues" evidence="1">
    <location>
        <begin position="428"/>
        <end position="442"/>
    </location>
</feature>
<name>A0A4Y2TB13_ARAVE</name>
<reference evidence="2 3" key="1">
    <citation type="journal article" date="2019" name="Sci. Rep.">
        <title>Orb-weaving spider Araneus ventricosus genome elucidates the spidroin gene catalogue.</title>
        <authorList>
            <person name="Kono N."/>
            <person name="Nakamura H."/>
            <person name="Ohtoshi R."/>
            <person name="Moran D.A.P."/>
            <person name="Shinohara A."/>
            <person name="Yoshida Y."/>
            <person name="Fujiwara M."/>
            <person name="Mori M."/>
            <person name="Tomita M."/>
            <person name="Arakawa K."/>
        </authorList>
    </citation>
    <scope>NUCLEOTIDE SEQUENCE [LARGE SCALE GENOMIC DNA]</scope>
</reference>
<accession>A0A4Y2TB13</accession>